<dbReference type="PANTHER" id="PTHR10336:SF11">
    <property type="entry name" value="1-PHOSPHATIDYLINOSITOL 4,5-BISPHOSPHATE PHOSPHODIESTERASE BETA-3"/>
    <property type="match status" value="1"/>
</dbReference>
<dbReference type="GO" id="GO:0046488">
    <property type="term" value="P:phosphatidylinositol metabolic process"/>
    <property type="evidence" value="ECO:0007669"/>
    <property type="project" value="TreeGrafter"/>
</dbReference>
<dbReference type="PANTHER" id="PTHR10336">
    <property type="entry name" value="PHOSPHOINOSITIDE-SPECIFIC PHOSPHOLIPASE C FAMILY PROTEIN"/>
    <property type="match status" value="1"/>
</dbReference>
<comment type="catalytic activity">
    <reaction evidence="15">
        <text>a 1,2-diacyl-sn-glycero-3-phospho-(1D-myo-inositol) + H2O = 1D-myo-inositol 1-phosphate + a 1,2-diacyl-sn-glycerol + H(+)</text>
        <dbReference type="Rhea" id="RHEA:43484"/>
        <dbReference type="ChEBI" id="CHEBI:15377"/>
        <dbReference type="ChEBI" id="CHEBI:15378"/>
        <dbReference type="ChEBI" id="CHEBI:17815"/>
        <dbReference type="ChEBI" id="CHEBI:57880"/>
        <dbReference type="ChEBI" id="CHEBI:58433"/>
    </reaction>
    <physiologicalReaction direction="left-to-right" evidence="15">
        <dbReference type="Rhea" id="RHEA:43485"/>
    </physiologicalReaction>
</comment>
<dbReference type="GO" id="GO:0051209">
    <property type="term" value="P:release of sequestered calcium ion into cytosol"/>
    <property type="evidence" value="ECO:0007669"/>
    <property type="project" value="TreeGrafter"/>
</dbReference>
<evidence type="ECO:0000259" key="20">
    <source>
        <dbReference type="PROSITE" id="PS50004"/>
    </source>
</evidence>
<feature type="region of interest" description="Disordered" evidence="19">
    <location>
        <begin position="509"/>
        <end position="547"/>
    </location>
</feature>
<dbReference type="InterPro" id="IPR042531">
    <property type="entry name" value="PLC-beta_C_sf"/>
</dbReference>
<keyword evidence="12" id="KW-0807">Transducer</keyword>
<dbReference type="Gene3D" id="1.10.238.10">
    <property type="entry name" value="EF-hand"/>
    <property type="match status" value="1"/>
</dbReference>
<dbReference type="GO" id="GO:0005737">
    <property type="term" value="C:cytoplasm"/>
    <property type="evidence" value="ECO:0007669"/>
    <property type="project" value="UniProtKB-SubCell"/>
</dbReference>
<dbReference type="FunFam" id="1.10.238.10:FF:000048">
    <property type="entry name" value="1-phosphatidylinositol 4,5-bisphosphate phosphodiesterase"/>
    <property type="match status" value="1"/>
</dbReference>
<dbReference type="SMART" id="SM00148">
    <property type="entry name" value="PLCXc"/>
    <property type="match status" value="1"/>
</dbReference>
<dbReference type="Pfam" id="PF00388">
    <property type="entry name" value="PI-PLC-X"/>
    <property type="match status" value="1"/>
</dbReference>
<evidence type="ECO:0000256" key="6">
    <source>
        <dbReference type="ARBA" id="ARBA00022553"/>
    </source>
</evidence>
<dbReference type="SUPFAM" id="SSF50729">
    <property type="entry name" value="PH domain-like"/>
    <property type="match status" value="1"/>
</dbReference>
<evidence type="ECO:0000256" key="2">
    <source>
        <dbReference type="ARBA" id="ARBA00004370"/>
    </source>
</evidence>
<keyword evidence="10 18" id="KW-0443">Lipid metabolism</keyword>
<evidence type="ECO:0000256" key="18">
    <source>
        <dbReference type="RuleBase" id="RU361133"/>
    </source>
</evidence>
<dbReference type="InterPro" id="IPR014815">
    <property type="entry name" value="PLC-beta_C"/>
</dbReference>
<evidence type="ECO:0000256" key="19">
    <source>
        <dbReference type="SAM" id="MobiDB-lite"/>
    </source>
</evidence>
<dbReference type="Gene3D" id="1.20.1230.10">
    <property type="entry name" value="Phospholipase C beta, distal C-terminal domain"/>
    <property type="match status" value="1"/>
</dbReference>
<feature type="region of interest" description="Disordered" evidence="19">
    <location>
        <begin position="912"/>
        <end position="937"/>
    </location>
</feature>
<evidence type="ECO:0000256" key="5">
    <source>
        <dbReference type="ARBA" id="ARBA00022490"/>
    </source>
</evidence>
<dbReference type="Pfam" id="PF00387">
    <property type="entry name" value="PI-PLC-Y"/>
    <property type="match status" value="1"/>
</dbReference>
<accession>A0A672JL64</accession>
<dbReference type="CDD" id="cd00275">
    <property type="entry name" value="C2_PLC_like"/>
    <property type="match status" value="1"/>
</dbReference>
<dbReference type="InterPro" id="IPR000909">
    <property type="entry name" value="PLipase_C_PInositol-sp_X_dom"/>
</dbReference>
<sequence length="937" mass="106293">MAGAKPGVHALQLKPVSVHEALKKGGKFIKWDEVSSESFCPPSLRPSSLLPEVEILDISTIRDTRTGKFAKQPKEPKVRDVLGFGKENVEGKLVTVVHGSDLVNTSFLNFQAMQENTAKIWTDELFTLATNILSQNASRNTYLFKTDAASGGPLNHSCELGPRAAAHSRSTQHLCNSFIFLQSEGIKPDDFTWEAFQKFLDSLCLRPEIQSIFEESGSKRKPFISLDQLMDFINRRQRDSRLNEVLYPPLKREQVRQIMEKYETNSSQLERDQISLQAFSRYLGGEENGIVPPERLDVIDDMNQPLSHYFINSSHNTYLTVGQLTGLSSVEMYRQVLLTGCRCVELDCWKGRPPDEEPYITHGFTMTTEISFKEVIEAIAESAFKTSPYPVILSFENHVDSFKQQAKMAEYCRTIFGDALLIDPMDKYPLVPGQALPSPQDMMGKILIKNKKRHHHHRPSDTSAVIIDNRLQKRDLVFADCPLTKHDGGQLLSNGEEKMAENMIKYSEPRKSLGGWGEGESDDDDDDEPVTELKKPNSDEGTACSEVNATEEMSTLVNYIEPVKFKSFEVATKRRKFYEMSSFVETKGMDTLKNSPIEFVEYNKKQLSRIYPKGTRVDSSNYMPQLFWNAGCQMVALNFQTLDLPMQLNMGVFEYNGGCGYLLKPEFMRRTDKHFDPFTEDTVDGIVANTIKIKVISGQFLTDKKVGVYVEVDIFGLPADTKRKYRTKPSNGNSLDPVWDDETFVFNKVVLPTLASLRIAVFEENGKFIGHRILPVSAVRPGYHYINLKNELNQPLLLPSLLVCTEAQDYIPNEHQEYAEALINPIKHINQLHKRETQLAVLIEDNSEVRRETSVSAPNNCLVILLEKKELQKIQDRKRQNSISEAKTRDKDKAETELAEINRKHIQDSVSLIRGVSSRKKNARPSICERAEQSSVT</sequence>
<dbReference type="InterPro" id="IPR017946">
    <property type="entry name" value="PLC-like_Pdiesterase_TIM-brl"/>
</dbReference>
<dbReference type="InterPro" id="IPR015359">
    <property type="entry name" value="PLC_EF-hand-like"/>
</dbReference>
<keyword evidence="13" id="KW-0539">Nucleus</keyword>
<dbReference type="Pfam" id="PF09279">
    <property type="entry name" value="EF-hand_like"/>
    <property type="match status" value="1"/>
</dbReference>
<keyword evidence="11" id="KW-0472">Membrane</keyword>
<evidence type="ECO:0000259" key="21">
    <source>
        <dbReference type="PROSITE" id="PS50008"/>
    </source>
</evidence>
<dbReference type="SUPFAM" id="SSF49562">
    <property type="entry name" value="C2 domain (Calcium/lipid-binding domain, CaLB)"/>
    <property type="match status" value="1"/>
</dbReference>
<dbReference type="Gene3D" id="2.30.29.240">
    <property type="match status" value="1"/>
</dbReference>
<evidence type="ECO:0000256" key="12">
    <source>
        <dbReference type="ARBA" id="ARBA00023224"/>
    </source>
</evidence>
<dbReference type="GO" id="GO:0016042">
    <property type="term" value="P:lipid catabolic process"/>
    <property type="evidence" value="ECO:0007669"/>
    <property type="project" value="UniProtKB-KW"/>
</dbReference>
<feature type="domain" description="PI-PLC Y-box" evidence="21">
    <location>
        <begin position="553"/>
        <end position="669"/>
    </location>
</feature>
<keyword evidence="6" id="KW-0597">Phosphoprotein</keyword>
<dbReference type="InterPro" id="IPR000008">
    <property type="entry name" value="C2_dom"/>
</dbReference>
<dbReference type="GO" id="GO:0007186">
    <property type="term" value="P:G protein-coupled receptor signaling pathway"/>
    <property type="evidence" value="ECO:0007669"/>
    <property type="project" value="TreeGrafter"/>
</dbReference>
<dbReference type="InterPro" id="IPR001711">
    <property type="entry name" value="PLipase_C_Pinositol-sp_Y"/>
</dbReference>
<dbReference type="Pfam" id="PF08703">
    <property type="entry name" value="PLC-beta_C"/>
    <property type="match status" value="1"/>
</dbReference>
<dbReference type="FunFam" id="3.20.20.190:FF:000084">
    <property type="match status" value="1"/>
</dbReference>
<dbReference type="PIRSF" id="PIRSF000956">
    <property type="entry name" value="PLC-beta"/>
    <property type="match status" value="1"/>
</dbReference>
<evidence type="ECO:0000256" key="7">
    <source>
        <dbReference type="ARBA" id="ARBA00022801"/>
    </source>
</evidence>
<feature type="domain" description="C2" evidence="20">
    <location>
        <begin position="672"/>
        <end position="796"/>
    </location>
</feature>
<feature type="binding site" evidence="17">
    <location>
        <position position="396"/>
    </location>
    <ligand>
        <name>Ca(2+)</name>
        <dbReference type="ChEBI" id="CHEBI:29108"/>
    </ligand>
</feature>
<dbReference type="InterPro" id="IPR016280">
    <property type="entry name" value="PLC-beta"/>
</dbReference>
<dbReference type="Gene3D" id="2.60.40.150">
    <property type="entry name" value="C2 domain"/>
    <property type="match status" value="1"/>
</dbReference>
<dbReference type="InterPro" id="IPR035892">
    <property type="entry name" value="C2_domain_sf"/>
</dbReference>
<feature type="active site" evidence="16">
    <location>
        <position position="315"/>
    </location>
</feature>
<feature type="binding site" evidence="17">
    <location>
        <position position="347"/>
    </location>
    <ligand>
        <name>Ca(2+)</name>
        <dbReference type="ChEBI" id="CHEBI:29108"/>
    </ligand>
</feature>
<feature type="compositionally biased region" description="Basic and acidic residues" evidence="19">
    <location>
        <begin position="927"/>
        <end position="937"/>
    </location>
</feature>
<dbReference type="SUPFAM" id="SSF69989">
    <property type="entry name" value="C-terminal domain of PLC-beta"/>
    <property type="match status" value="1"/>
</dbReference>
<evidence type="ECO:0000256" key="3">
    <source>
        <dbReference type="ARBA" id="ARBA00004496"/>
    </source>
</evidence>
<evidence type="ECO:0000256" key="1">
    <source>
        <dbReference type="ARBA" id="ARBA00004123"/>
    </source>
</evidence>
<comment type="subcellular location">
    <subcellularLocation>
        <location evidence="3">Cytoplasm</location>
    </subcellularLocation>
    <subcellularLocation>
        <location evidence="2">Membrane</location>
    </subcellularLocation>
    <subcellularLocation>
        <location evidence="1">Nucleus</location>
    </subcellularLocation>
</comment>
<comment type="cofactor">
    <cofactor evidence="17">
        <name>Ca(2+)</name>
        <dbReference type="ChEBI" id="CHEBI:29108"/>
    </cofactor>
    <text evidence="17">Binds 1 Ca(2+) ion per subunit.</text>
</comment>
<dbReference type="EC" id="3.1.4.11" evidence="4 18"/>
<organism evidence="22 23">
    <name type="scientific">Salarias fasciatus</name>
    <name type="common">Jewelled blenny</name>
    <name type="synonym">Blennius fasciatus</name>
    <dbReference type="NCBI Taxonomy" id="181472"/>
    <lineage>
        <taxon>Eukaryota</taxon>
        <taxon>Metazoa</taxon>
        <taxon>Chordata</taxon>
        <taxon>Craniata</taxon>
        <taxon>Vertebrata</taxon>
        <taxon>Euteleostomi</taxon>
        <taxon>Actinopterygii</taxon>
        <taxon>Neopterygii</taxon>
        <taxon>Teleostei</taxon>
        <taxon>Neoteleostei</taxon>
        <taxon>Acanthomorphata</taxon>
        <taxon>Ovalentaria</taxon>
        <taxon>Blenniimorphae</taxon>
        <taxon>Blenniiformes</taxon>
        <taxon>Blennioidei</taxon>
        <taxon>Blenniidae</taxon>
        <taxon>Salariinae</taxon>
        <taxon>Salarias</taxon>
    </lineage>
</organism>
<feature type="binding site" evidence="17">
    <location>
        <position position="345"/>
    </location>
    <ligand>
        <name>Ca(2+)</name>
        <dbReference type="ChEBI" id="CHEBI:29108"/>
    </ligand>
</feature>
<name>A0A672JL64_SALFA</name>
<dbReference type="SMART" id="SM00239">
    <property type="entry name" value="C2"/>
    <property type="match status" value="1"/>
</dbReference>
<dbReference type="CDD" id="cd13361">
    <property type="entry name" value="PH_PLC_beta"/>
    <property type="match status" value="1"/>
</dbReference>
<dbReference type="PROSITE" id="PS50008">
    <property type="entry name" value="PIPLC_Y_DOMAIN"/>
    <property type="match status" value="1"/>
</dbReference>
<feature type="compositionally biased region" description="Acidic residues" evidence="19">
    <location>
        <begin position="519"/>
        <end position="530"/>
    </location>
</feature>
<dbReference type="GO" id="GO:0048015">
    <property type="term" value="P:phosphatidylinositol-mediated signaling"/>
    <property type="evidence" value="ECO:0007669"/>
    <property type="project" value="TreeGrafter"/>
</dbReference>
<keyword evidence="23" id="KW-1185">Reference proteome</keyword>
<dbReference type="InterPro" id="IPR001192">
    <property type="entry name" value="PI-PLC_fam"/>
</dbReference>
<evidence type="ECO:0000256" key="14">
    <source>
        <dbReference type="ARBA" id="ARBA00023674"/>
    </source>
</evidence>
<dbReference type="AlphaFoldDB" id="A0A672JL64"/>
<evidence type="ECO:0000256" key="8">
    <source>
        <dbReference type="ARBA" id="ARBA00022837"/>
    </source>
</evidence>
<evidence type="ECO:0000256" key="11">
    <source>
        <dbReference type="ARBA" id="ARBA00023136"/>
    </source>
</evidence>
<dbReference type="SUPFAM" id="SSF51695">
    <property type="entry name" value="PLC-like phosphodiesterases"/>
    <property type="match status" value="1"/>
</dbReference>
<dbReference type="PROSITE" id="PS50004">
    <property type="entry name" value="C2"/>
    <property type="match status" value="1"/>
</dbReference>
<dbReference type="InterPro" id="IPR037862">
    <property type="entry name" value="PLC-beta_PH"/>
</dbReference>
<reference evidence="22" key="2">
    <citation type="submission" date="2025-08" db="UniProtKB">
        <authorList>
            <consortium name="Ensembl"/>
        </authorList>
    </citation>
    <scope>IDENTIFICATION</scope>
</reference>
<keyword evidence="5" id="KW-0963">Cytoplasm</keyword>
<keyword evidence="17" id="KW-0479">Metal-binding</keyword>
<proteinExistence type="predicted"/>
<evidence type="ECO:0000256" key="10">
    <source>
        <dbReference type="ARBA" id="ARBA00023098"/>
    </source>
</evidence>
<dbReference type="GO" id="GO:0005634">
    <property type="term" value="C:nucleus"/>
    <property type="evidence" value="ECO:0007669"/>
    <property type="project" value="UniProtKB-SubCell"/>
</dbReference>
<dbReference type="PROSITE" id="PS50007">
    <property type="entry name" value="PIPLC_X_DOMAIN"/>
    <property type="match status" value="1"/>
</dbReference>
<keyword evidence="7 18" id="KW-0378">Hydrolase</keyword>
<evidence type="ECO:0000256" key="17">
    <source>
        <dbReference type="PIRSR" id="PIRSR000956-2"/>
    </source>
</evidence>
<evidence type="ECO:0000256" key="15">
    <source>
        <dbReference type="ARBA" id="ARBA00023726"/>
    </source>
</evidence>
<feature type="binding site" evidence="17">
    <location>
        <position position="316"/>
    </location>
    <ligand>
        <name>Ca(2+)</name>
        <dbReference type="ChEBI" id="CHEBI:29108"/>
    </ligand>
</feature>
<keyword evidence="8 17" id="KW-0106">Calcium</keyword>
<feature type="active site" evidence="16">
    <location>
        <position position="362"/>
    </location>
</feature>
<evidence type="ECO:0000256" key="4">
    <source>
        <dbReference type="ARBA" id="ARBA00012368"/>
    </source>
</evidence>
<evidence type="ECO:0000256" key="16">
    <source>
        <dbReference type="PIRSR" id="PIRSR000956-1"/>
    </source>
</evidence>
<dbReference type="Pfam" id="PF17787">
    <property type="entry name" value="PH_14"/>
    <property type="match status" value="1"/>
</dbReference>
<keyword evidence="9 18" id="KW-0442">Lipid degradation</keyword>
<dbReference type="FunFam" id="2.60.40.150:FF:000008">
    <property type="entry name" value="1-phosphatidylinositol 4,5-bisphosphate phosphodiesterase"/>
    <property type="match status" value="1"/>
</dbReference>
<evidence type="ECO:0000256" key="13">
    <source>
        <dbReference type="ARBA" id="ARBA00023242"/>
    </source>
</evidence>
<dbReference type="GO" id="GO:0005516">
    <property type="term" value="F:calmodulin binding"/>
    <property type="evidence" value="ECO:0007669"/>
    <property type="project" value="TreeGrafter"/>
</dbReference>
<dbReference type="Gene3D" id="3.20.20.190">
    <property type="entry name" value="Phosphatidylinositol (PI) phosphodiesterase"/>
    <property type="match status" value="1"/>
</dbReference>
<reference evidence="22" key="3">
    <citation type="submission" date="2025-09" db="UniProtKB">
        <authorList>
            <consortium name="Ensembl"/>
        </authorList>
    </citation>
    <scope>IDENTIFICATION</scope>
</reference>
<dbReference type="SMART" id="SM00149">
    <property type="entry name" value="PLCYc"/>
    <property type="match status" value="1"/>
</dbReference>
<dbReference type="PRINTS" id="PR00390">
    <property type="entry name" value="PHPHLIPASEC"/>
</dbReference>
<gene>
    <name evidence="22" type="primary">plcb3</name>
</gene>
<feature type="region of interest" description="Disordered" evidence="19">
    <location>
        <begin position="876"/>
        <end position="896"/>
    </location>
</feature>
<evidence type="ECO:0000313" key="23">
    <source>
        <dbReference type="Proteomes" id="UP000472267"/>
    </source>
</evidence>
<evidence type="ECO:0000313" key="22">
    <source>
        <dbReference type="Ensembl" id="ENSSFAP00005055028.1"/>
    </source>
</evidence>
<comment type="catalytic activity">
    <reaction evidence="14">
        <text>a 1,2-diacyl-sn-glycero-3-phospho-(1D-myo-inositol-4,5-bisphosphate) + H2O = 1D-myo-inositol 1,4,5-trisphosphate + a 1,2-diacyl-sn-glycerol + H(+)</text>
        <dbReference type="Rhea" id="RHEA:33179"/>
        <dbReference type="ChEBI" id="CHEBI:15377"/>
        <dbReference type="ChEBI" id="CHEBI:15378"/>
        <dbReference type="ChEBI" id="CHEBI:17815"/>
        <dbReference type="ChEBI" id="CHEBI:58456"/>
        <dbReference type="ChEBI" id="CHEBI:203600"/>
        <dbReference type="EC" id="3.1.4.11"/>
    </reaction>
    <physiologicalReaction direction="left-to-right" evidence="14">
        <dbReference type="Rhea" id="RHEA:33180"/>
    </physiologicalReaction>
</comment>
<dbReference type="InterPro" id="IPR011992">
    <property type="entry name" value="EF-hand-dom_pair"/>
</dbReference>
<dbReference type="Proteomes" id="UP000472267">
    <property type="component" value="Chromosome 3"/>
</dbReference>
<dbReference type="CDD" id="cd08591">
    <property type="entry name" value="PI-PLCc_beta"/>
    <property type="match status" value="1"/>
</dbReference>
<dbReference type="SUPFAM" id="SSF47473">
    <property type="entry name" value="EF-hand"/>
    <property type="match status" value="1"/>
</dbReference>
<reference evidence="22" key="1">
    <citation type="submission" date="2019-06" db="EMBL/GenBank/DDBJ databases">
        <authorList>
            <consortium name="Wellcome Sanger Institute Data Sharing"/>
        </authorList>
    </citation>
    <scope>NUCLEOTIDE SEQUENCE [LARGE SCALE GENOMIC DNA]</scope>
</reference>
<protein>
    <recommendedName>
        <fullName evidence="4 18">Phosphoinositide phospholipase C</fullName>
        <ecNumber evidence="4 18">3.1.4.11</ecNumber>
    </recommendedName>
</protein>
<dbReference type="Ensembl" id="ENSSFAT00005056717.1">
    <property type="protein sequence ID" value="ENSSFAP00005055028.1"/>
    <property type="gene ID" value="ENSSFAG00005025991.1"/>
</dbReference>
<evidence type="ECO:0000256" key="9">
    <source>
        <dbReference type="ARBA" id="ARBA00022963"/>
    </source>
</evidence>
<dbReference type="GO" id="GO:0016020">
    <property type="term" value="C:membrane"/>
    <property type="evidence" value="ECO:0007669"/>
    <property type="project" value="UniProtKB-SubCell"/>
</dbReference>
<feature type="compositionally biased region" description="Basic and acidic residues" evidence="19">
    <location>
        <begin position="886"/>
        <end position="896"/>
    </location>
</feature>
<dbReference type="GO" id="GO:0005509">
    <property type="term" value="F:calcium ion binding"/>
    <property type="evidence" value="ECO:0007669"/>
    <property type="project" value="InterPro"/>
</dbReference>
<dbReference type="GO" id="GO:0004435">
    <property type="term" value="F:phosphatidylinositol-4,5-bisphosphate phospholipase C activity"/>
    <property type="evidence" value="ECO:0007669"/>
    <property type="project" value="UniProtKB-EC"/>
</dbReference>